<dbReference type="EMBL" id="JBFOLK010000011">
    <property type="protein sequence ID" value="KAL2475543.1"/>
    <property type="molecule type" value="Genomic_DNA"/>
</dbReference>
<dbReference type="GO" id="GO:0003743">
    <property type="term" value="F:translation initiation factor activity"/>
    <property type="evidence" value="ECO:0007669"/>
    <property type="project" value="UniProtKB-KW"/>
</dbReference>
<dbReference type="InterPro" id="IPR010433">
    <property type="entry name" value="EIF-4B_pln"/>
</dbReference>
<feature type="compositionally biased region" description="Polar residues" evidence="1">
    <location>
        <begin position="466"/>
        <end position="476"/>
    </location>
</feature>
<accession>A0ABD1QHE5</accession>
<evidence type="ECO:0000256" key="1">
    <source>
        <dbReference type="SAM" id="MobiDB-lite"/>
    </source>
</evidence>
<feature type="compositionally biased region" description="Polar residues" evidence="1">
    <location>
        <begin position="330"/>
        <end position="342"/>
    </location>
</feature>
<dbReference type="Proteomes" id="UP001604336">
    <property type="component" value="Unassembled WGS sequence"/>
</dbReference>
<name>A0ABD1QHE5_9LAMI</name>
<gene>
    <name evidence="2" type="ORF">Adt_36279</name>
</gene>
<dbReference type="AlphaFoldDB" id="A0ABD1QHE5"/>
<evidence type="ECO:0000313" key="3">
    <source>
        <dbReference type="Proteomes" id="UP001604336"/>
    </source>
</evidence>
<evidence type="ECO:0000313" key="2">
    <source>
        <dbReference type="EMBL" id="KAL2475543.1"/>
    </source>
</evidence>
<feature type="compositionally biased region" description="Basic and acidic residues" evidence="1">
    <location>
        <begin position="556"/>
        <end position="565"/>
    </location>
</feature>
<feature type="compositionally biased region" description="Polar residues" evidence="1">
    <location>
        <begin position="42"/>
        <end position="51"/>
    </location>
</feature>
<feature type="region of interest" description="Disordered" evidence="1">
    <location>
        <begin position="602"/>
        <end position="631"/>
    </location>
</feature>
<feature type="region of interest" description="Disordered" evidence="1">
    <location>
        <begin position="517"/>
        <end position="574"/>
    </location>
</feature>
<sequence>MAKKKATMTLKDFHGGSIPSDLPLPSAPGVMVRPADRGGFDRQTSWGNSMGRSEHRLRPASSGSVRNFDEKAPFLMHKEQFGSHFDEDERKPLDAVSGPHRIASDEGTHAIPSRLAEPKMDYLSGARAGSQFASTLVSQFSSGSIGGSFAGRLTEVHNVGLKNQISSCGSGIAGVNYQNVGGNAGQAVAGSHQNAWGVRKESAGLREPVSTEWSAPDAASKLAHASALEKVSSGRWHSKQMIHHQNDVQLIGHLVNEREINYRGNNILDKQYDRIDAVGGTVYQDVGLPVHAERSLAVGDGVHVGGKEISPNERARSTMYMKADVRKPSDSSNEFQPVQNAVKSGGSELPSQVPLESLERPKLNLLPRSKPLENIDMIVDYKQQPSDPVHLEDVSKLYRSAHPEQPGFAESTPTLERPKMNLMPQSQPIEQLKRNTEIKRNVVFGGARPRELVLKERGIGDAPASNYGSELSNRVNPDSPKTETVSAHAVTNYNGKAENIHGDKRIVKHTDRRDNRIDVERTDLQRRSRQNESWRNKKEIEKHHNQQQGRPPSPETWRKPVEHHNPASPIATGQRYGKAASAVELAQAFSKSVSDPTVANCLSGPSGVPNPGQVPFSRLMGPTPRPQINGY</sequence>
<dbReference type="PANTHER" id="PTHR32091:SF4">
    <property type="entry name" value="OS07G0546100 PROTEIN"/>
    <property type="match status" value="1"/>
</dbReference>
<keyword evidence="2" id="KW-0648">Protein biosynthesis</keyword>
<feature type="compositionally biased region" description="Basic and acidic residues" evidence="1">
    <location>
        <begin position="517"/>
        <end position="544"/>
    </location>
</feature>
<dbReference type="PANTHER" id="PTHR32091">
    <property type="entry name" value="EUKARYOTIC TRANSLATION INITIATION FACTOR 4B"/>
    <property type="match status" value="1"/>
</dbReference>
<keyword evidence="3" id="KW-1185">Reference proteome</keyword>
<protein>
    <submittedName>
        <fullName evidence="2">Eukaryotic translation initiation factor-related</fullName>
    </submittedName>
</protein>
<organism evidence="2 3">
    <name type="scientific">Abeliophyllum distichum</name>
    <dbReference type="NCBI Taxonomy" id="126358"/>
    <lineage>
        <taxon>Eukaryota</taxon>
        <taxon>Viridiplantae</taxon>
        <taxon>Streptophyta</taxon>
        <taxon>Embryophyta</taxon>
        <taxon>Tracheophyta</taxon>
        <taxon>Spermatophyta</taxon>
        <taxon>Magnoliopsida</taxon>
        <taxon>eudicotyledons</taxon>
        <taxon>Gunneridae</taxon>
        <taxon>Pentapetalae</taxon>
        <taxon>asterids</taxon>
        <taxon>lamiids</taxon>
        <taxon>Lamiales</taxon>
        <taxon>Oleaceae</taxon>
        <taxon>Forsythieae</taxon>
        <taxon>Abeliophyllum</taxon>
    </lineage>
</organism>
<feature type="region of interest" description="Disordered" evidence="1">
    <location>
        <begin position="463"/>
        <end position="483"/>
    </location>
</feature>
<proteinExistence type="predicted"/>
<reference evidence="3" key="1">
    <citation type="submission" date="2024-07" db="EMBL/GenBank/DDBJ databases">
        <title>Two chromosome-level genome assemblies of Korean endemic species Abeliophyllum distichum and Forsythia ovata (Oleaceae).</title>
        <authorList>
            <person name="Jang H."/>
        </authorList>
    </citation>
    <scope>NUCLEOTIDE SEQUENCE [LARGE SCALE GENOMIC DNA]</scope>
</reference>
<keyword evidence="2" id="KW-0396">Initiation factor</keyword>
<feature type="region of interest" description="Disordered" evidence="1">
    <location>
        <begin position="326"/>
        <end position="356"/>
    </location>
</feature>
<comment type="caution">
    <text evidence="2">The sequence shown here is derived from an EMBL/GenBank/DDBJ whole genome shotgun (WGS) entry which is preliminary data.</text>
</comment>
<feature type="region of interest" description="Disordered" evidence="1">
    <location>
        <begin position="1"/>
        <end position="65"/>
    </location>
</feature>